<protein>
    <submittedName>
        <fullName evidence="3">Proteophosphoglycan</fullName>
    </submittedName>
</protein>
<evidence type="ECO:0000313" key="3">
    <source>
        <dbReference type="EMBL" id="OOV88243.1"/>
    </source>
</evidence>
<dbReference type="InterPro" id="IPR010707">
    <property type="entry name" value="DUF1285"/>
</dbReference>
<sequence>MLSGSFSPAQLAQHIDKNSGEKGLPPVDKWNPEFCGDIDMRIAKDGQWFYMGSPIGRAALVRMFSTILKQEGDRYFLVTPVEKVGIQVDDVPFIITQQLEPYENKLRFVTNVGDEVLLDEEHPLSVSVSESGEPEPYLHVRAGLMGRLHRNLFYQLIEEAEPFEAEGNSYLGLKSGGRYWSLGELPE</sequence>
<dbReference type="AlphaFoldDB" id="A0A1T1HEJ3"/>
<dbReference type="Pfam" id="PF21028">
    <property type="entry name" value="DUF1285_C"/>
    <property type="match status" value="1"/>
</dbReference>
<dbReference type="RefSeq" id="WP_077242668.1">
    <property type="nucleotide sequence ID" value="NZ_FXTS01000001.1"/>
</dbReference>
<comment type="caution">
    <text evidence="3">The sequence shown here is derived from an EMBL/GenBank/DDBJ whole genome shotgun (WGS) entry which is preliminary data.</text>
</comment>
<dbReference type="InterPro" id="IPR048342">
    <property type="entry name" value="DUF1285_C"/>
</dbReference>
<dbReference type="InterPro" id="IPR023361">
    <property type="entry name" value="DUF1285_beta_roll_sf"/>
</dbReference>
<organism evidence="3 4">
    <name type="scientific">Oceanospirillum linum</name>
    <dbReference type="NCBI Taxonomy" id="966"/>
    <lineage>
        <taxon>Bacteria</taxon>
        <taxon>Pseudomonadati</taxon>
        <taxon>Pseudomonadota</taxon>
        <taxon>Gammaproteobacteria</taxon>
        <taxon>Oceanospirillales</taxon>
        <taxon>Oceanospirillaceae</taxon>
        <taxon>Oceanospirillum</taxon>
    </lineage>
</organism>
<dbReference type="PIRSF" id="PIRSF029557">
    <property type="entry name" value="UCP029557"/>
    <property type="match status" value="1"/>
</dbReference>
<dbReference type="Gene3D" id="3.10.540.10">
    <property type="entry name" value="duf1285 like domain"/>
    <property type="match status" value="1"/>
</dbReference>
<gene>
    <name evidence="3" type="ORF">BTA35_0201565</name>
</gene>
<accession>A0A1T1HEJ3</accession>
<proteinExistence type="predicted"/>
<feature type="domain" description="DUF1285" evidence="2">
    <location>
        <begin position="100"/>
        <end position="182"/>
    </location>
</feature>
<dbReference type="STRING" id="966.BTA35_0201565"/>
<dbReference type="Pfam" id="PF06938">
    <property type="entry name" value="DUF1285_N"/>
    <property type="match status" value="1"/>
</dbReference>
<reference evidence="3" key="1">
    <citation type="submission" date="2017-02" db="EMBL/GenBank/DDBJ databases">
        <title>Draft Genome Sequence of the Salt Water Bacterium Oceanospirillum linum ATCC 11336.</title>
        <authorList>
            <person name="Trachtenberg A.M."/>
            <person name="Carney J.G."/>
            <person name="Linnane J.D."/>
            <person name="Rheaume B.A."/>
            <person name="Pitts N.L."/>
            <person name="Mykles D.L."/>
            <person name="Maclea K.S."/>
        </authorList>
    </citation>
    <scope>NUCLEOTIDE SEQUENCE [LARGE SCALE GENOMIC DNA]</scope>
    <source>
        <strain evidence="3">ATCC 11336</strain>
    </source>
</reference>
<evidence type="ECO:0000259" key="2">
    <source>
        <dbReference type="Pfam" id="PF21028"/>
    </source>
</evidence>
<feature type="domain" description="DUF1285" evidence="1">
    <location>
        <begin position="25"/>
        <end position="91"/>
    </location>
</feature>
<evidence type="ECO:0000313" key="4">
    <source>
        <dbReference type="Proteomes" id="UP000190064"/>
    </source>
</evidence>
<name>A0A1T1HEJ3_OCELI</name>
<keyword evidence="4" id="KW-1185">Reference proteome</keyword>
<dbReference type="Proteomes" id="UP000190064">
    <property type="component" value="Unassembled WGS sequence"/>
</dbReference>
<dbReference type="EMBL" id="MTSD02000001">
    <property type="protein sequence ID" value="OOV88243.1"/>
    <property type="molecule type" value="Genomic_DNA"/>
</dbReference>
<dbReference type="InterPro" id="IPR048341">
    <property type="entry name" value="DUF1285_N"/>
</dbReference>
<dbReference type="Gene3D" id="2.30.270.10">
    <property type="entry name" value="duf1285 protein"/>
    <property type="match status" value="1"/>
</dbReference>
<evidence type="ECO:0000259" key="1">
    <source>
        <dbReference type="Pfam" id="PF06938"/>
    </source>
</evidence>